<proteinExistence type="inferred from homology"/>
<comment type="similarity">
    <text evidence="1 4 5">Belongs to the bacterial ribosomal protein bL17 family.</text>
</comment>
<reference evidence="7" key="1">
    <citation type="journal article" date="2019" name="Int. J. Syst. Evol. Microbiol.">
        <title>The Global Catalogue of Microorganisms (GCM) 10K type strain sequencing project: providing services to taxonomists for standard genome sequencing and annotation.</title>
        <authorList>
            <consortium name="The Broad Institute Genomics Platform"/>
            <consortium name="The Broad Institute Genome Sequencing Center for Infectious Disease"/>
            <person name="Wu L."/>
            <person name="Ma J."/>
        </authorList>
    </citation>
    <scope>NUCLEOTIDE SEQUENCE [LARGE SCALE GENOMIC DNA]</scope>
    <source>
        <strain evidence="7">KCTC 12861</strain>
    </source>
</reference>
<dbReference type="InterPro" id="IPR036373">
    <property type="entry name" value="Ribosomal_bL17_sf"/>
</dbReference>
<evidence type="ECO:0000256" key="3">
    <source>
        <dbReference type="ARBA" id="ARBA00023274"/>
    </source>
</evidence>
<keyword evidence="3 4" id="KW-0687">Ribonucleoprotein</keyword>
<evidence type="ECO:0000313" key="6">
    <source>
        <dbReference type="EMBL" id="GHB48841.1"/>
    </source>
</evidence>
<accession>A0ABQ3ET16</accession>
<keyword evidence="2 4" id="KW-0689">Ribosomal protein</keyword>
<evidence type="ECO:0000313" key="7">
    <source>
        <dbReference type="Proteomes" id="UP000637980"/>
    </source>
</evidence>
<dbReference type="EMBL" id="BMXE01000011">
    <property type="protein sequence ID" value="GHB48841.1"/>
    <property type="molecule type" value="Genomic_DNA"/>
</dbReference>
<evidence type="ECO:0000256" key="5">
    <source>
        <dbReference type="RuleBase" id="RU000660"/>
    </source>
</evidence>
<name>A0ABQ3ET16_9HYPH</name>
<dbReference type="RefSeq" id="WP_189438844.1">
    <property type="nucleotide sequence ID" value="NZ_BMXE01000011.1"/>
</dbReference>
<comment type="caution">
    <text evidence="6">The sequence shown here is derived from an EMBL/GenBank/DDBJ whole genome shotgun (WGS) entry which is preliminary data.</text>
</comment>
<dbReference type="PROSITE" id="PS01167">
    <property type="entry name" value="RIBOSOMAL_L17"/>
    <property type="match status" value="1"/>
</dbReference>
<keyword evidence="7" id="KW-1185">Reference proteome</keyword>
<gene>
    <name evidence="4 6" type="primary">rplQ</name>
    <name evidence="6" type="ORF">GCM10007094_42650</name>
</gene>
<evidence type="ECO:0000256" key="4">
    <source>
        <dbReference type="HAMAP-Rule" id="MF_01368"/>
    </source>
</evidence>
<dbReference type="NCBIfam" id="TIGR00059">
    <property type="entry name" value="L17"/>
    <property type="match status" value="1"/>
</dbReference>
<dbReference type="Proteomes" id="UP000637980">
    <property type="component" value="Unassembled WGS sequence"/>
</dbReference>
<dbReference type="Pfam" id="PF01196">
    <property type="entry name" value="Ribosomal_L17"/>
    <property type="match status" value="1"/>
</dbReference>
<dbReference type="InterPro" id="IPR000456">
    <property type="entry name" value="Ribosomal_bL17"/>
</dbReference>
<comment type="subunit">
    <text evidence="4">Part of the 50S ribosomal subunit. Contacts protein L32.</text>
</comment>
<organism evidence="6 7">
    <name type="scientific">Pseudovibrio japonicus</name>
    <dbReference type="NCBI Taxonomy" id="366534"/>
    <lineage>
        <taxon>Bacteria</taxon>
        <taxon>Pseudomonadati</taxon>
        <taxon>Pseudomonadota</taxon>
        <taxon>Alphaproteobacteria</taxon>
        <taxon>Hyphomicrobiales</taxon>
        <taxon>Stappiaceae</taxon>
        <taxon>Pseudovibrio</taxon>
    </lineage>
</organism>
<dbReference type="SUPFAM" id="SSF64263">
    <property type="entry name" value="Prokaryotic ribosomal protein L17"/>
    <property type="match status" value="1"/>
</dbReference>
<protein>
    <recommendedName>
        <fullName evidence="4">Large ribosomal subunit protein bL17</fullName>
    </recommendedName>
</protein>
<dbReference type="PANTHER" id="PTHR14413:SF16">
    <property type="entry name" value="LARGE RIBOSOMAL SUBUNIT PROTEIN BL17M"/>
    <property type="match status" value="1"/>
</dbReference>
<evidence type="ECO:0000256" key="2">
    <source>
        <dbReference type="ARBA" id="ARBA00022980"/>
    </source>
</evidence>
<dbReference type="GO" id="GO:0005840">
    <property type="term" value="C:ribosome"/>
    <property type="evidence" value="ECO:0007669"/>
    <property type="project" value="UniProtKB-KW"/>
</dbReference>
<evidence type="ECO:0000256" key="1">
    <source>
        <dbReference type="ARBA" id="ARBA00008777"/>
    </source>
</evidence>
<dbReference type="HAMAP" id="MF_01368">
    <property type="entry name" value="Ribosomal_bL17"/>
    <property type="match status" value="1"/>
</dbReference>
<sequence length="143" mass="15805">MRHGKSGRKLNRTSSHRKAMFANMAASLIQHEQIVTTLPKAKEMRPIIEKLITLGKRGDLHARRQAISQIRDTAMVSKLFDTLAERYADRQGGYARVLKAGFRHGDNAPMAVIELVDRDVEAKGAADRARAEAEEAAEAEVAA</sequence>
<dbReference type="Gene3D" id="3.90.1030.10">
    <property type="entry name" value="Ribosomal protein L17"/>
    <property type="match status" value="1"/>
</dbReference>
<dbReference type="InterPro" id="IPR047859">
    <property type="entry name" value="Ribosomal_bL17_CS"/>
</dbReference>
<dbReference type="PANTHER" id="PTHR14413">
    <property type="entry name" value="RIBOSOMAL PROTEIN L17"/>
    <property type="match status" value="1"/>
</dbReference>